<protein>
    <submittedName>
        <fullName evidence="4">Predicted ATPase</fullName>
    </submittedName>
</protein>
<dbReference type="SUPFAM" id="SSF46894">
    <property type="entry name" value="C-terminal effector domain of the bipartite response regulators"/>
    <property type="match status" value="1"/>
</dbReference>
<dbReference type="CDD" id="cd00383">
    <property type="entry name" value="trans_reg_C"/>
    <property type="match status" value="1"/>
</dbReference>
<evidence type="ECO:0000256" key="2">
    <source>
        <dbReference type="PROSITE-ProRule" id="PRU01091"/>
    </source>
</evidence>
<dbReference type="GO" id="GO:0043531">
    <property type="term" value="F:ADP binding"/>
    <property type="evidence" value="ECO:0007669"/>
    <property type="project" value="InterPro"/>
</dbReference>
<dbReference type="PRINTS" id="PR00364">
    <property type="entry name" value="DISEASERSIST"/>
</dbReference>
<evidence type="ECO:0000259" key="3">
    <source>
        <dbReference type="PROSITE" id="PS51755"/>
    </source>
</evidence>
<dbReference type="PANTHER" id="PTHR47691:SF3">
    <property type="entry name" value="HTH-TYPE TRANSCRIPTIONAL REGULATOR RV0890C-RELATED"/>
    <property type="match status" value="1"/>
</dbReference>
<dbReference type="Gene3D" id="1.10.10.10">
    <property type="entry name" value="Winged helix-like DNA-binding domain superfamily/Winged helix DNA-binding domain"/>
    <property type="match status" value="1"/>
</dbReference>
<name>A0A1H0LBS3_9PSED</name>
<keyword evidence="1 2" id="KW-0238">DNA-binding</keyword>
<organism evidence="4 5">
    <name type="scientific">Pseudomonas arsenicoxydans</name>
    <dbReference type="NCBI Taxonomy" id="702115"/>
    <lineage>
        <taxon>Bacteria</taxon>
        <taxon>Pseudomonadati</taxon>
        <taxon>Pseudomonadota</taxon>
        <taxon>Gammaproteobacteria</taxon>
        <taxon>Pseudomonadales</taxon>
        <taxon>Pseudomonadaceae</taxon>
        <taxon>Pseudomonas</taxon>
    </lineage>
</organism>
<dbReference type="AlphaFoldDB" id="A0A1H0LBS3"/>
<accession>A0A1H0LBS3</accession>
<proteinExistence type="predicted"/>
<dbReference type="InterPro" id="IPR058852">
    <property type="entry name" value="HTH_77"/>
</dbReference>
<dbReference type="SUPFAM" id="SSF52540">
    <property type="entry name" value="P-loop containing nucleoside triphosphate hydrolases"/>
    <property type="match status" value="1"/>
</dbReference>
<dbReference type="PROSITE" id="PS51755">
    <property type="entry name" value="OMPR_PHOB"/>
    <property type="match status" value="1"/>
</dbReference>
<dbReference type="InterPro" id="IPR016032">
    <property type="entry name" value="Sig_transdc_resp-reg_C-effctor"/>
</dbReference>
<reference evidence="4 5" key="1">
    <citation type="submission" date="2016-10" db="EMBL/GenBank/DDBJ databases">
        <authorList>
            <person name="de Groot N.N."/>
        </authorList>
    </citation>
    <scope>NUCLEOTIDE SEQUENCE [LARGE SCALE GENOMIC DNA]</scope>
    <source>
        <strain evidence="4 5">CECT 7543</strain>
    </source>
</reference>
<evidence type="ECO:0000313" key="5">
    <source>
        <dbReference type="Proteomes" id="UP000198827"/>
    </source>
</evidence>
<dbReference type="SMART" id="SM00862">
    <property type="entry name" value="Trans_reg_C"/>
    <property type="match status" value="1"/>
</dbReference>
<dbReference type="PANTHER" id="PTHR47691">
    <property type="entry name" value="REGULATOR-RELATED"/>
    <property type="match status" value="1"/>
</dbReference>
<dbReference type="InterPro" id="IPR001867">
    <property type="entry name" value="OmpR/PhoB-type_DNA-bd"/>
</dbReference>
<dbReference type="Proteomes" id="UP000198827">
    <property type="component" value="Chromosome I"/>
</dbReference>
<dbReference type="EMBL" id="LT629705">
    <property type="protein sequence ID" value="SDO65532.1"/>
    <property type="molecule type" value="Genomic_DNA"/>
</dbReference>
<dbReference type="GO" id="GO:0006355">
    <property type="term" value="P:regulation of DNA-templated transcription"/>
    <property type="evidence" value="ECO:0007669"/>
    <property type="project" value="InterPro"/>
</dbReference>
<dbReference type="Pfam" id="PF25872">
    <property type="entry name" value="HTH_77"/>
    <property type="match status" value="1"/>
</dbReference>
<dbReference type="GO" id="GO:0003677">
    <property type="term" value="F:DNA binding"/>
    <property type="evidence" value="ECO:0007669"/>
    <property type="project" value="UniProtKB-UniRule"/>
</dbReference>
<evidence type="ECO:0000313" key="4">
    <source>
        <dbReference type="EMBL" id="SDO65532.1"/>
    </source>
</evidence>
<dbReference type="InterPro" id="IPR036388">
    <property type="entry name" value="WH-like_DNA-bd_sf"/>
</dbReference>
<dbReference type="InterPro" id="IPR027417">
    <property type="entry name" value="P-loop_NTPase"/>
</dbReference>
<dbReference type="Gene3D" id="3.40.50.300">
    <property type="entry name" value="P-loop containing nucleotide triphosphate hydrolases"/>
    <property type="match status" value="1"/>
</dbReference>
<feature type="DNA-binding region" description="OmpR/PhoB-type" evidence="2">
    <location>
        <begin position="12"/>
        <end position="110"/>
    </location>
</feature>
<dbReference type="GO" id="GO:0000160">
    <property type="term" value="P:phosphorelay signal transduction system"/>
    <property type="evidence" value="ECO:0007669"/>
    <property type="project" value="InterPro"/>
</dbReference>
<evidence type="ECO:0000256" key="1">
    <source>
        <dbReference type="ARBA" id="ARBA00023125"/>
    </source>
</evidence>
<sequence length="496" mass="55153">MDMNSLIDLNSDAVLRFGPYAFHLQQRLILEGDRPLRMGGRALDILQVLVERAGDVVSKDELIAQVWPTSVVEEINLRVHIAALRRALGDGQDGQRYIVNIPQRGYSFIAPVEQVPAGMLVLFENVQKHQHNLPARLTPVTGRDSIVGSLVRQLPVRRLMTLAGPGGIGKTTVALRVAELLLQHYEDGVWLVDFAAIDDPARVVDHLIQTLELEVGTTLDVLANRHTLLVLDNCEHLQERCRTLVEDLLISAPRLSILVTSREPLQAVGETVQRLASLAVPPASALHSVAEAMGYSAVQLFVSRARARQQGFALREQDLKAVREICRRLDGLPLAIELAAGQIDALALVGLQAQLDNCFQLLTQGRRTAVPRHQTLKAALDWSYERLGEREQTVLQRLSVFKMSFTLDAAIGVSSCALLKPDLLAALVERLVAKSLLSKDQVNGTSRYRFLNTTRRYALEKLELSGQQRVFERRFSHYISRVRRASGVPLSMELVE</sequence>
<gene>
    <name evidence="4" type="ORF">SAMN04489798_3508</name>
</gene>
<feature type="domain" description="OmpR/PhoB-type" evidence="3">
    <location>
        <begin position="12"/>
        <end position="110"/>
    </location>
</feature>
<dbReference type="Pfam" id="PF00486">
    <property type="entry name" value="Trans_reg_C"/>
    <property type="match status" value="1"/>
</dbReference>